<comment type="caution">
    <text evidence="1">The sequence shown here is derived from an EMBL/GenBank/DDBJ whole genome shotgun (WGS) entry which is preliminary data.</text>
</comment>
<reference evidence="1 2" key="1">
    <citation type="journal article" date="2020" name="Cell">
        <title>Large-Scale Comparative Analyses of Tick Genomes Elucidate Their Genetic Diversity and Vector Capacities.</title>
        <authorList>
            <consortium name="Tick Genome and Microbiome Consortium (TIGMIC)"/>
            <person name="Jia N."/>
            <person name="Wang J."/>
            <person name="Shi W."/>
            <person name="Du L."/>
            <person name="Sun Y."/>
            <person name="Zhan W."/>
            <person name="Jiang J.F."/>
            <person name="Wang Q."/>
            <person name="Zhang B."/>
            <person name="Ji P."/>
            <person name="Bell-Sakyi L."/>
            <person name="Cui X.M."/>
            <person name="Yuan T.T."/>
            <person name="Jiang B.G."/>
            <person name="Yang W.F."/>
            <person name="Lam T.T."/>
            <person name="Chang Q.C."/>
            <person name="Ding S.J."/>
            <person name="Wang X.J."/>
            <person name="Zhu J.G."/>
            <person name="Ruan X.D."/>
            <person name="Zhao L."/>
            <person name="Wei J.T."/>
            <person name="Ye R.Z."/>
            <person name="Que T.C."/>
            <person name="Du C.H."/>
            <person name="Zhou Y.H."/>
            <person name="Cheng J.X."/>
            <person name="Dai P.F."/>
            <person name="Guo W.B."/>
            <person name="Han X.H."/>
            <person name="Huang E.J."/>
            <person name="Li L.F."/>
            <person name="Wei W."/>
            <person name="Gao Y.C."/>
            <person name="Liu J.Z."/>
            <person name="Shao H.Z."/>
            <person name="Wang X."/>
            <person name="Wang C.C."/>
            <person name="Yang T.C."/>
            <person name="Huo Q.B."/>
            <person name="Li W."/>
            <person name="Chen H.Y."/>
            <person name="Chen S.E."/>
            <person name="Zhou L.G."/>
            <person name="Ni X.B."/>
            <person name="Tian J.H."/>
            <person name="Sheng Y."/>
            <person name="Liu T."/>
            <person name="Pan Y.S."/>
            <person name="Xia L.Y."/>
            <person name="Li J."/>
            <person name="Zhao F."/>
            <person name="Cao W.C."/>
        </authorList>
    </citation>
    <scope>NUCLEOTIDE SEQUENCE [LARGE SCALE GENOMIC DNA]</scope>
    <source>
        <strain evidence="1">Iper-2018</strain>
    </source>
</reference>
<evidence type="ECO:0000313" key="1">
    <source>
        <dbReference type="EMBL" id="KAG0423840.1"/>
    </source>
</evidence>
<name>A0AC60PRY9_IXOPE</name>
<proteinExistence type="predicted"/>
<organism evidence="1 2">
    <name type="scientific">Ixodes persulcatus</name>
    <name type="common">Taiga tick</name>
    <dbReference type="NCBI Taxonomy" id="34615"/>
    <lineage>
        <taxon>Eukaryota</taxon>
        <taxon>Metazoa</taxon>
        <taxon>Ecdysozoa</taxon>
        <taxon>Arthropoda</taxon>
        <taxon>Chelicerata</taxon>
        <taxon>Arachnida</taxon>
        <taxon>Acari</taxon>
        <taxon>Parasitiformes</taxon>
        <taxon>Ixodida</taxon>
        <taxon>Ixodoidea</taxon>
        <taxon>Ixodidae</taxon>
        <taxon>Ixodinae</taxon>
        <taxon>Ixodes</taxon>
    </lineage>
</organism>
<protein>
    <submittedName>
        <fullName evidence="1">Uncharacterized protein</fullName>
    </submittedName>
</protein>
<dbReference type="EMBL" id="JABSTQ010010050">
    <property type="protein sequence ID" value="KAG0423840.1"/>
    <property type="molecule type" value="Genomic_DNA"/>
</dbReference>
<dbReference type="Proteomes" id="UP000805193">
    <property type="component" value="Unassembled WGS sequence"/>
</dbReference>
<keyword evidence="2" id="KW-1185">Reference proteome</keyword>
<accession>A0AC60PRY9</accession>
<feature type="non-terminal residue" evidence="1">
    <location>
        <position position="1"/>
    </location>
</feature>
<evidence type="ECO:0000313" key="2">
    <source>
        <dbReference type="Proteomes" id="UP000805193"/>
    </source>
</evidence>
<sequence>AVDVSGVATFQVMPDPSKNISNSDGSEDAAAARDSIENLRRTATLHKPEQRNAGEECKTVSSRETRARPPTSTGRSVFVERQTSTSAILVSKQLSTMLMGRTHEDGDDIQEFKRIDRERQKRFGEQREKGAAIDTPRNRDAGMTSVKKTVDERDNKDKRPPILNEKELFLESLFVDSVVALEECGLHVKAVVCDGIVGNVAVVKLLGSQFHETSYENMKTTFKYPTLPTEEVHFIFDACHALRLLRNLL</sequence>
<gene>
    <name evidence="1" type="ORF">HPB47_000402</name>
</gene>